<keyword evidence="2" id="KW-1185">Reference proteome</keyword>
<dbReference type="SUPFAM" id="SSF52540">
    <property type="entry name" value="P-loop containing nucleoside triphosphate hydrolases"/>
    <property type="match status" value="1"/>
</dbReference>
<proteinExistence type="predicted"/>
<evidence type="ECO:0000313" key="2">
    <source>
        <dbReference type="Proteomes" id="UP000270299"/>
    </source>
</evidence>
<dbReference type="NCBIfam" id="NF005115">
    <property type="entry name" value="PRK06547.1"/>
    <property type="match status" value="1"/>
</dbReference>
<name>A0A3L6ZUY9_9MICO</name>
<dbReference type="Proteomes" id="UP000270299">
    <property type="component" value="Unassembled WGS sequence"/>
</dbReference>
<evidence type="ECO:0008006" key="3">
    <source>
        <dbReference type="Google" id="ProtNLM"/>
    </source>
</evidence>
<sequence>MAVSVDDAVGRILELCTRDIETVILDGPSGAGKSTLANALVLAWPGALSLVRMDNVYPGWGGLAAGSRHVHDALLEPRQRSVPSRWQRHDWASGKAAEWHSVPANHSLLLEGCGALSRRNASLATVRIWLDADDEERKRRALARDGGGFDAHWDEWQEQFERFVDAEDPVSRADVRLRLP</sequence>
<dbReference type="EMBL" id="RCUV01000007">
    <property type="protein sequence ID" value="RLP71639.1"/>
    <property type="molecule type" value="Genomic_DNA"/>
</dbReference>
<dbReference type="InterPro" id="IPR027417">
    <property type="entry name" value="P-loop_NTPase"/>
</dbReference>
<organism evidence="1 2">
    <name type="scientific">Mycetocola manganoxydans</name>
    <dbReference type="NCBI Taxonomy" id="699879"/>
    <lineage>
        <taxon>Bacteria</taxon>
        <taxon>Bacillati</taxon>
        <taxon>Actinomycetota</taxon>
        <taxon>Actinomycetes</taxon>
        <taxon>Micrococcales</taxon>
        <taxon>Microbacteriaceae</taxon>
        <taxon>Mycetocola</taxon>
    </lineage>
</organism>
<reference evidence="1 2" key="1">
    <citation type="submission" date="2018-10" db="EMBL/GenBank/DDBJ databases">
        <authorList>
            <person name="Li J."/>
        </authorList>
    </citation>
    <scope>NUCLEOTIDE SEQUENCE [LARGE SCALE GENOMIC DNA]</scope>
    <source>
        <strain evidence="1 2">CCTCC AB209002</strain>
    </source>
</reference>
<evidence type="ECO:0000313" key="1">
    <source>
        <dbReference type="EMBL" id="RLP71639.1"/>
    </source>
</evidence>
<gene>
    <name evidence="1" type="ORF">D9V29_07215</name>
</gene>
<protein>
    <recommendedName>
        <fullName evidence="3">ATP-binding protein</fullName>
    </recommendedName>
</protein>
<comment type="caution">
    <text evidence="1">The sequence shown here is derived from an EMBL/GenBank/DDBJ whole genome shotgun (WGS) entry which is preliminary data.</text>
</comment>
<dbReference type="AlphaFoldDB" id="A0A3L6ZUY9"/>
<dbReference type="Gene3D" id="3.40.50.300">
    <property type="entry name" value="P-loop containing nucleotide triphosphate hydrolases"/>
    <property type="match status" value="1"/>
</dbReference>
<accession>A0A3L6ZUY9</accession>